<name>A0A4S8LSX2_DENBC</name>
<sequence>MGSEPLPSSRSLEDCFANVPRSFFSQDDKWHEFDIKTPLQVCALRSLSTVLHPILAVNMDDYPPGGYLIRYPPRMVRDLLAYLDTALNDDDHRMIFFIISNTERYRRIHLCPGYLRSGRPYHRLTMLRMDFDRHLCRLSEEYQARCEYRYELTADGPVYLPATRPLSPSPPPFPLSIAPPPSLPLPPSQAQVSGPAAPTTQQEHPQDPPPPYTPPVLSIAGFTGVGTRADPVNLDSVEGTGTSTDPIDLCGDDESD</sequence>
<keyword evidence="3" id="KW-1185">Reference proteome</keyword>
<evidence type="ECO:0000256" key="1">
    <source>
        <dbReference type="SAM" id="MobiDB-lite"/>
    </source>
</evidence>
<evidence type="ECO:0000313" key="2">
    <source>
        <dbReference type="EMBL" id="THU92421.1"/>
    </source>
</evidence>
<organism evidence="2 3">
    <name type="scientific">Dendrothele bispora (strain CBS 962.96)</name>
    <dbReference type="NCBI Taxonomy" id="1314807"/>
    <lineage>
        <taxon>Eukaryota</taxon>
        <taxon>Fungi</taxon>
        <taxon>Dikarya</taxon>
        <taxon>Basidiomycota</taxon>
        <taxon>Agaricomycotina</taxon>
        <taxon>Agaricomycetes</taxon>
        <taxon>Agaricomycetidae</taxon>
        <taxon>Agaricales</taxon>
        <taxon>Agaricales incertae sedis</taxon>
        <taxon>Dendrothele</taxon>
    </lineage>
</organism>
<dbReference type="Proteomes" id="UP000297245">
    <property type="component" value="Unassembled WGS sequence"/>
</dbReference>
<feature type="compositionally biased region" description="Pro residues" evidence="1">
    <location>
        <begin position="170"/>
        <end position="187"/>
    </location>
</feature>
<protein>
    <submittedName>
        <fullName evidence="2">Uncharacterized protein</fullName>
    </submittedName>
</protein>
<dbReference type="EMBL" id="ML179280">
    <property type="protein sequence ID" value="THU92421.1"/>
    <property type="molecule type" value="Genomic_DNA"/>
</dbReference>
<dbReference type="AlphaFoldDB" id="A0A4S8LSX2"/>
<accession>A0A4S8LSX2</accession>
<gene>
    <name evidence="2" type="ORF">K435DRAFT_862519</name>
</gene>
<feature type="region of interest" description="Disordered" evidence="1">
    <location>
        <begin position="170"/>
        <end position="256"/>
    </location>
</feature>
<reference evidence="2 3" key="1">
    <citation type="journal article" date="2019" name="Nat. Ecol. Evol.">
        <title>Megaphylogeny resolves global patterns of mushroom evolution.</title>
        <authorList>
            <person name="Varga T."/>
            <person name="Krizsan K."/>
            <person name="Foldi C."/>
            <person name="Dima B."/>
            <person name="Sanchez-Garcia M."/>
            <person name="Sanchez-Ramirez S."/>
            <person name="Szollosi G.J."/>
            <person name="Szarkandi J.G."/>
            <person name="Papp V."/>
            <person name="Albert L."/>
            <person name="Andreopoulos W."/>
            <person name="Angelini C."/>
            <person name="Antonin V."/>
            <person name="Barry K.W."/>
            <person name="Bougher N.L."/>
            <person name="Buchanan P."/>
            <person name="Buyck B."/>
            <person name="Bense V."/>
            <person name="Catcheside P."/>
            <person name="Chovatia M."/>
            <person name="Cooper J."/>
            <person name="Damon W."/>
            <person name="Desjardin D."/>
            <person name="Finy P."/>
            <person name="Geml J."/>
            <person name="Haridas S."/>
            <person name="Hughes K."/>
            <person name="Justo A."/>
            <person name="Karasinski D."/>
            <person name="Kautmanova I."/>
            <person name="Kiss B."/>
            <person name="Kocsube S."/>
            <person name="Kotiranta H."/>
            <person name="LaButti K.M."/>
            <person name="Lechner B.E."/>
            <person name="Liimatainen K."/>
            <person name="Lipzen A."/>
            <person name="Lukacs Z."/>
            <person name="Mihaltcheva S."/>
            <person name="Morgado L.N."/>
            <person name="Niskanen T."/>
            <person name="Noordeloos M.E."/>
            <person name="Ohm R.A."/>
            <person name="Ortiz-Santana B."/>
            <person name="Ovrebo C."/>
            <person name="Racz N."/>
            <person name="Riley R."/>
            <person name="Savchenko A."/>
            <person name="Shiryaev A."/>
            <person name="Soop K."/>
            <person name="Spirin V."/>
            <person name="Szebenyi C."/>
            <person name="Tomsovsky M."/>
            <person name="Tulloss R.E."/>
            <person name="Uehling J."/>
            <person name="Grigoriev I.V."/>
            <person name="Vagvolgyi C."/>
            <person name="Papp T."/>
            <person name="Martin F.M."/>
            <person name="Miettinen O."/>
            <person name="Hibbett D.S."/>
            <person name="Nagy L.G."/>
        </authorList>
    </citation>
    <scope>NUCLEOTIDE SEQUENCE [LARGE SCALE GENOMIC DNA]</scope>
    <source>
        <strain evidence="2 3">CBS 962.96</strain>
    </source>
</reference>
<proteinExistence type="predicted"/>
<evidence type="ECO:0000313" key="3">
    <source>
        <dbReference type="Proteomes" id="UP000297245"/>
    </source>
</evidence>